<dbReference type="EC" id="3.2.1.-" evidence="7"/>
<evidence type="ECO:0000313" key="10">
    <source>
        <dbReference type="Proteomes" id="UP000265663"/>
    </source>
</evidence>
<evidence type="ECO:0000256" key="8">
    <source>
        <dbReference type="SAM" id="MobiDB-lite"/>
    </source>
</evidence>
<keyword evidence="6" id="KW-0479">Metal-binding</keyword>
<dbReference type="EMBL" id="KE747824">
    <property type="protein sequence ID" value="RMZ70235.1"/>
    <property type="molecule type" value="Genomic_DNA"/>
</dbReference>
<dbReference type="UniPathway" id="UPA00378"/>
<dbReference type="Pfam" id="PF01532">
    <property type="entry name" value="Glyco_hydro_47"/>
    <property type="match status" value="1"/>
</dbReference>
<evidence type="ECO:0000256" key="3">
    <source>
        <dbReference type="ARBA" id="ARBA00007658"/>
    </source>
</evidence>
<evidence type="ECO:0000256" key="7">
    <source>
        <dbReference type="RuleBase" id="RU361193"/>
    </source>
</evidence>
<dbReference type="AlphaFoldDB" id="A0A3M7M701"/>
<feature type="compositionally biased region" description="Polar residues" evidence="8">
    <location>
        <begin position="812"/>
        <end position="823"/>
    </location>
</feature>
<dbReference type="GO" id="GO:0005975">
    <property type="term" value="P:carbohydrate metabolic process"/>
    <property type="evidence" value="ECO:0007669"/>
    <property type="project" value="InterPro"/>
</dbReference>
<dbReference type="Gene3D" id="1.50.10.10">
    <property type="match status" value="3"/>
</dbReference>
<organism evidence="9 10">
    <name type="scientific">Pyrenophora seminiperda CCB06</name>
    <dbReference type="NCBI Taxonomy" id="1302712"/>
    <lineage>
        <taxon>Eukaryota</taxon>
        <taxon>Fungi</taxon>
        <taxon>Dikarya</taxon>
        <taxon>Ascomycota</taxon>
        <taxon>Pezizomycotina</taxon>
        <taxon>Dothideomycetes</taxon>
        <taxon>Pleosporomycetidae</taxon>
        <taxon>Pleosporales</taxon>
        <taxon>Pleosporineae</taxon>
        <taxon>Pleosporaceae</taxon>
        <taxon>Pyrenophora</taxon>
    </lineage>
</organism>
<feature type="compositionally biased region" description="Polar residues" evidence="8">
    <location>
        <begin position="91"/>
        <end position="106"/>
    </location>
</feature>
<dbReference type="InterPro" id="IPR001382">
    <property type="entry name" value="Glyco_hydro_47"/>
</dbReference>
<feature type="region of interest" description="Disordered" evidence="8">
    <location>
        <begin position="395"/>
        <end position="435"/>
    </location>
</feature>
<reference evidence="9 10" key="1">
    <citation type="journal article" date="2014" name="PLoS ONE">
        <title>De novo Genome Assembly of the Fungal Plant Pathogen Pyrenophora semeniperda.</title>
        <authorList>
            <person name="Soliai M.M."/>
            <person name="Meyer S.E."/>
            <person name="Udall J.A."/>
            <person name="Elzinga D.E."/>
            <person name="Hermansen R.A."/>
            <person name="Bodily P.M."/>
            <person name="Hart A.A."/>
            <person name="Coleman C.E."/>
        </authorList>
    </citation>
    <scope>NUCLEOTIDE SEQUENCE [LARGE SCALE GENOMIC DNA]</scope>
    <source>
        <strain evidence="9 10">CCB06</strain>
        <tissue evidence="9">Mycelium</tissue>
    </source>
</reference>
<dbReference type="OrthoDB" id="8118055at2759"/>
<dbReference type="GO" id="GO:0005783">
    <property type="term" value="C:endoplasmic reticulum"/>
    <property type="evidence" value="ECO:0007669"/>
    <property type="project" value="TreeGrafter"/>
</dbReference>
<dbReference type="PANTHER" id="PTHR11742:SF103">
    <property type="entry name" value="ENDOPLASMIC RETICULUM MANNOSIDASE MNL2-RELATED"/>
    <property type="match status" value="1"/>
</dbReference>
<accession>A0A3M7M701</accession>
<feature type="region of interest" description="Disordered" evidence="8">
    <location>
        <begin position="74"/>
        <end position="117"/>
    </location>
</feature>
<protein>
    <recommendedName>
        <fullName evidence="7">alpha-1,2-Mannosidase</fullName>
        <ecNumber evidence="7">3.2.1.-</ecNumber>
    </recommendedName>
</protein>
<sequence>MFRYRRYRAFLVFAVIAVLAIYRFGGSGAAWREAASHAVGAAHGLKGTVEEVLQDTKPRPAVAHETKSLKLHVPAASTSRSLQTPPPVKSLASSTPTPVVTKQKPSIPTPIRPNPHGNPAVADDTLESSAEIEVVHWTKLPEKFPVPTESLIRLPSGKPKAIPKIQAKFKKEDAAAKSDRLAKLARIQSVAKKSWDGYKAKAWLHDELRPESGTFRDPFANWGATLVDSLDTLWIMGLKEDFEEAARAVDKIDFTTTTRADVPLFETTIRYLGGLVAAYDLSEKKYKNLLDKAVELAEVLISAFDTPNRMPETYYYWRPDFASQKHRAGTRVVLAEIGSLSVEFTRLAQLTGEHKYYDAIARITDNLEEFQGKTQLPGMWPVYLDASGCGRRYADAGAQEPLTPPDGYLDDAASTESEAAKPTPTEELSPDGKKYVPLALPDPVRLYQESDAATTGKKYEPLNLPDPVRLYQESDAATTGKKYEPLNLPDPVRLYQDDDIVRPGAKEEWIKQGTAGKAQIKNWNNKPVEKRQLDVDISEPPKAGLNAESAARDPSSPTIKSDTPECIPQGFVSSSSYGSDEFTLGGMSDSTYEYLPKQYLLLGGQVEKYRTMYEQSMDAVKKHLLFRPMLPKGEDVLFSGKLIAPASADTSKAGDLTAENAHLTCFTGGMFGMGAKIFNRPEDLEIAKKLTEGCVWGYDMTQTGIMPESFEVAPCEDMKDCAWNETAYWDAIDPGWESRLEHYEQQRKIYGSQIASASSWYNAQLAAMTPTPTPVVGGPREAKSTSSLIYADTLEKRQLAELVDDSEIAHMSSASAKPTQNHDSVMGGESEEGEGPPTKVQPTLDIPEFAPQPSGTLPEFPYVYSPVAVLNHKDYVRTRIVEDRLPKGVTRIGARNYILRPEAIESVWYMYRITGDSHWRDAGWRMFLVIDQHTSTVYGNSAIDDVTKMAPELNDEMESFWLAETLKYFYLLFAEESVISLDEWVLNTEAHPFRRPT</sequence>
<gene>
    <name evidence="9" type="ORF">GMOD_00000301</name>
</gene>
<dbReference type="PRINTS" id="PR00747">
    <property type="entry name" value="GLYHDRLASE47"/>
</dbReference>
<evidence type="ECO:0000313" key="9">
    <source>
        <dbReference type="EMBL" id="RMZ70235.1"/>
    </source>
</evidence>
<name>A0A3M7M701_9PLEO</name>
<dbReference type="SUPFAM" id="SSF48225">
    <property type="entry name" value="Seven-hairpin glycosidases"/>
    <property type="match status" value="1"/>
</dbReference>
<comment type="cofactor">
    <cofactor evidence="1 6">
        <name>Ca(2+)</name>
        <dbReference type="ChEBI" id="CHEBI:29108"/>
    </cofactor>
</comment>
<dbReference type="GO" id="GO:0004571">
    <property type="term" value="F:mannosyl-oligosaccharide 1,2-alpha-mannosidase activity"/>
    <property type="evidence" value="ECO:0007669"/>
    <property type="project" value="InterPro"/>
</dbReference>
<dbReference type="InterPro" id="IPR012341">
    <property type="entry name" value="6hp_glycosidase-like_sf"/>
</dbReference>
<feature type="binding site" evidence="6">
    <location>
        <position position="988"/>
    </location>
    <ligand>
        <name>Ca(2+)</name>
        <dbReference type="ChEBI" id="CHEBI:29108"/>
    </ligand>
</feature>
<feature type="region of interest" description="Disordered" evidence="8">
    <location>
        <begin position="539"/>
        <end position="565"/>
    </location>
</feature>
<dbReference type="GO" id="GO:0005509">
    <property type="term" value="F:calcium ion binding"/>
    <property type="evidence" value="ECO:0007669"/>
    <property type="project" value="InterPro"/>
</dbReference>
<keyword evidence="5" id="KW-1015">Disulfide bond</keyword>
<evidence type="ECO:0000256" key="2">
    <source>
        <dbReference type="ARBA" id="ARBA00004922"/>
    </source>
</evidence>
<keyword evidence="4 7" id="KW-0378">Hydrolase</keyword>
<keyword evidence="7" id="KW-0326">Glycosidase</keyword>
<dbReference type="InterPro" id="IPR050749">
    <property type="entry name" value="Glycosyl_Hydrolase_47"/>
</dbReference>
<evidence type="ECO:0000256" key="6">
    <source>
        <dbReference type="PIRSR" id="PIRSR601382-2"/>
    </source>
</evidence>
<comment type="similarity">
    <text evidence="3 7">Belongs to the glycosyl hydrolase 47 family.</text>
</comment>
<feature type="region of interest" description="Disordered" evidence="8">
    <location>
        <begin position="811"/>
        <end position="839"/>
    </location>
</feature>
<keyword evidence="10" id="KW-1185">Reference proteome</keyword>
<evidence type="ECO:0000256" key="5">
    <source>
        <dbReference type="ARBA" id="ARBA00023157"/>
    </source>
</evidence>
<evidence type="ECO:0000256" key="4">
    <source>
        <dbReference type="ARBA" id="ARBA00022801"/>
    </source>
</evidence>
<dbReference type="Proteomes" id="UP000265663">
    <property type="component" value="Unassembled WGS sequence"/>
</dbReference>
<dbReference type="GO" id="GO:0016020">
    <property type="term" value="C:membrane"/>
    <property type="evidence" value="ECO:0007669"/>
    <property type="project" value="InterPro"/>
</dbReference>
<proteinExistence type="inferred from homology"/>
<dbReference type="InterPro" id="IPR036026">
    <property type="entry name" value="Seven-hairpin_glycosidases"/>
</dbReference>
<keyword evidence="6" id="KW-0106">Calcium</keyword>
<comment type="pathway">
    <text evidence="2">Protein modification; protein glycosylation.</text>
</comment>
<dbReference type="GO" id="GO:0036503">
    <property type="term" value="P:ERAD pathway"/>
    <property type="evidence" value="ECO:0007669"/>
    <property type="project" value="UniProtKB-ARBA"/>
</dbReference>
<dbReference type="PANTHER" id="PTHR11742">
    <property type="entry name" value="MANNOSYL-OLIGOSACCHARIDE ALPHA-1,2-MANNOSIDASE-RELATED"/>
    <property type="match status" value="1"/>
</dbReference>
<evidence type="ECO:0000256" key="1">
    <source>
        <dbReference type="ARBA" id="ARBA00001913"/>
    </source>
</evidence>